<dbReference type="PANTHER" id="PTHR39199">
    <property type="entry name" value="BLR5128 PROTEIN"/>
    <property type="match status" value="1"/>
</dbReference>
<dbReference type="KEGG" id="eke:EK0264_04730"/>
<feature type="domain" description="CASTOR ACT" evidence="2">
    <location>
        <begin position="79"/>
        <end position="135"/>
    </location>
</feature>
<evidence type="ECO:0000313" key="4">
    <source>
        <dbReference type="Proteomes" id="UP000463857"/>
    </source>
</evidence>
<protein>
    <submittedName>
        <fullName evidence="3">ACT domain-containing protein</fullName>
    </submittedName>
</protein>
<evidence type="ECO:0000259" key="2">
    <source>
        <dbReference type="Pfam" id="PF13840"/>
    </source>
</evidence>
<dbReference type="EMBL" id="CP047156">
    <property type="protein sequence ID" value="QHB99657.1"/>
    <property type="molecule type" value="Genomic_DNA"/>
</dbReference>
<dbReference type="PANTHER" id="PTHR39199:SF1">
    <property type="entry name" value="BLR5128 PROTEIN"/>
    <property type="match status" value="1"/>
</dbReference>
<evidence type="ECO:0000259" key="1">
    <source>
        <dbReference type="Pfam" id="PF10000"/>
    </source>
</evidence>
<dbReference type="AlphaFoldDB" id="A0A7L4YKR6"/>
<organism evidence="3 4">
    <name type="scientific">Epidermidibacterium keratini</name>
    <dbReference type="NCBI Taxonomy" id="1891644"/>
    <lineage>
        <taxon>Bacteria</taxon>
        <taxon>Bacillati</taxon>
        <taxon>Actinomycetota</taxon>
        <taxon>Actinomycetes</taxon>
        <taxon>Sporichthyales</taxon>
        <taxon>Sporichthyaceae</taxon>
        <taxon>Epidermidibacterium</taxon>
    </lineage>
</organism>
<dbReference type="InterPro" id="IPR027795">
    <property type="entry name" value="CASTOR_ACT_dom"/>
</dbReference>
<proteinExistence type="predicted"/>
<dbReference type="RefSeq" id="WP_159543436.1">
    <property type="nucleotide sequence ID" value="NZ_CP047156.1"/>
</dbReference>
<dbReference type="SUPFAM" id="SSF55021">
    <property type="entry name" value="ACT-like"/>
    <property type="match status" value="2"/>
</dbReference>
<dbReference type="Gene3D" id="3.30.2130.10">
    <property type="entry name" value="VC0802-like"/>
    <property type="match status" value="1"/>
</dbReference>
<dbReference type="Proteomes" id="UP000463857">
    <property type="component" value="Chromosome"/>
</dbReference>
<accession>A0A7L4YKR6</accession>
<keyword evidence="4" id="KW-1185">Reference proteome</keyword>
<sequence length="152" mass="16297">MGAKHAQADTDEARSVDELLATLTPRMRSGKFVFAAIKPTKLELLRRADAVITEDEGITAVISKDIASEQNLDYEYVAAWITLSAQTGLHVVGVTAVVSSAFAEAGISCNVLAGLNHDHLLVPWKQREDAIEVIRDVSQAAADRLEQGALAS</sequence>
<name>A0A7L4YKR6_9ACTN</name>
<reference evidence="3 4" key="1">
    <citation type="journal article" date="2018" name="Int. J. Syst. Evol. Microbiol.">
        <title>Epidermidibacterium keratini gen. nov., sp. nov., a member of the family Sporichthyaceae, isolated from keratin epidermis.</title>
        <authorList>
            <person name="Lee D.G."/>
            <person name="Trujillo M.E."/>
            <person name="Kang S."/>
            <person name="Nam J.J."/>
            <person name="Kim Y.J."/>
        </authorList>
    </citation>
    <scope>NUCLEOTIDE SEQUENCE [LARGE SCALE GENOMIC DNA]</scope>
    <source>
        <strain evidence="3 4">EPI-7</strain>
    </source>
</reference>
<evidence type="ECO:0000313" key="3">
    <source>
        <dbReference type="EMBL" id="QHB99657.1"/>
    </source>
</evidence>
<dbReference type="Pfam" id="PF13840">
    <property type="entry name" value="ACT_7"/>
    <property type="match status" value="1"/>
</dbReference>
<dbReference type="InterPro" id="IPR045865">
    <property type="entry name" value="ACT-like_dom_sf"/>
</dbReference>
<dbReference type="InterPro" id="IPR018717">
    <property type="entry name" value="DUF2241"/>
</dbReference>
<dbReference type="OrthoDB" id="9797178at2"/>
<dbReference type="Pfam" id="PF10000">
    <property type="entry name" value="ACT_3"/>
    <property type="match status" value="1"/>
</dbReference>
<gene>
    <name evidence="3" type="ORF">EK0264_04730</name>
</gene>
<feature type="domain" description="DUF2241" evidence="1">
    <location>
        <begin position="15"/>
        <end position="78"/>
    </location>
</feature>
<dbReference type="InParanoid" id="A0A7L4YKR6"/>